<keyword evidence="4 6" id="KW-0472">Membrane</keyword>
<dbReference type="Proteomes" id="UP000807353">
    <property type="component" value="Unassembled WGS sequence"/>
</dbReference>
<keyword evidence="3 6" id="KW-1133">Transmembrane helix</keyword>
<evidence type="ECO:0000256" key="5">
    <source>
        <dbReference type="SAM" id="MobiDB-lite"/>
    </source>
</evidence>
<dbReference type="GO" id="GO:0022857">
    <property type="term" value="F:transmembrane transporter activity"/>
    <property type="evidence" value="ECO:0007669"/>
    <property type="project" value="InterPro"/>
</dbReference>
<evidence type="ECO:0000256" key="6">
    <source>
        <dbReference type="SAM" id="Phobius"/>
    </source>
</evidence>
<gene>
    <name evidence="7" type="ORF">BDZ94DRAFT_857901</name>
</gene>
<evidence type="ECO:0000256" key="2">
    <source>
        <dbReference type="ARBA" id="ARBA00022692"/>
    </source>
</evidence>
<evidence type="ECO:0000313" key="7">
    <source>
        <dbReference type="EMBL" id="KAF9461092.1"/>
    </source>
</evidence>
<feature type="transmembrane region" description="Helical" evidence="6">
    <location>
        <begin position="373"/>
        <end position="398"/>
    </location>
</feature>
<dbReference type="SUPFAM" id="SSF103473">
    <property type="entry name" value="MFS general substrate transporter"/>
    <property type="match status" value="1"/>
</dbReference>
<reference evidence="7" key="1">
    <citation type="submission" date="2020-11" db="EMBL/GenBank/DDBJ databases">
        <authorList>
            <consortium name="DOE Joint Genome Institute"/>
            <person name="Ahrendt S."/>
            <person name="Riley R."/>
            <person name="Andreopoulos W."/>
            <person name="Labutti K."/>
            <person name="Pangilinan J."/>
            <person name="Ruiz-Duenas F.J."/>
            <person name="Barrasa J.M."/>
            <person name="Sanchez-Garcia M."/>
            <person name="Camarero S."/>
            <person name="Miyauchi S."/>
            <person name="Serrano A."/>
            <person name="Linde D."/>
            <person name="Babiker R."/>
            <person name="Drula E."/>
            <person name="Ayuso-Fernandez I."/>
            <person name="Pacheco R."/>
            <person name="Padilla G."/>
            <person name="Ferreira P."/>
            <person name="Barriuso J."/>
            <person name="Kellner H."/>
            <person name="Castanera R."/>
            <person name="Alfaro M."/>
            <person name="Ramirez L."/>
            <person name="Pisabarro A.G."/>
            <person name="Kuo A."/>
            <person name="Tritt A."/>
            <person name="Lipzen A."/>
            <person name="He G."/>
            <person name="Yan M."/>
            <person name="Ng V."/>
            <person name="Cullen D."/>
            <person name="Martin F."/>
            <person name="Rosso M.-N."/>
            <person name="Henrissat B."/>
            <person name="Hibbett D."/>
            <person name="Martinez A.T."/>
            <person name="Grigoriev I.V."/>
        </authorList>
    </citation>
    <scope>NUCLEOTIDE SEQUENCE</scope>
    <source>
        <strain evidence="7">CBS 247.69</strain>
    </source>
</reference>
<feature type="transmembrane region" description="Helical" evidence="6">
    <location>
        <begin position="164"/>
        <end position="185"/>
    </location>
</feature>
<evidence type="ECO:0000313" key="8">
    <source>
        <dbReference type="Proteomes" id="UP000807353"/>
    </source>
</evidence>
<feature type="transmembrane region" description="Helical" evidence="6">
    <location>
        <begin position="306"/>
        <end position="325"/>
    </location>
</feature>
<organism evidence="7 8">
    <name type="scientific">Collybia nuda</name>
    <dbReference type="NCBI Taxonomy" id="64659"/>
    <lineage>
        <taxon>Eukaryota</taxon>
        <taxon>Fungi</taxon>
        <taxon>Dikarya</taxon>
        <taxon>Basidiomycota</taxon>
        <taxon>Agaricomycotina</taxon>
        <taxon>Agaricomycetes</taxon>
        <taxon>Agaricomycetidae</taxon>
        <taxon>Agaricales</taxon>
        <taxon>Tricholomatineae</taxon>
        <taxon>Clitocybaceae</taxon>
        <taxon>Collybia</taxon>
    </lineage>
</organism>
<evidence type="ECO:0000256" key="3">
    <source>
        <dbReference type="ARBA" id="ARBA00022989"/>
    </source>
</evidence>
<feature type="region of interest" description="Disordered" evidence="5">
    <location>
        <begin position="1"/>
        <end position="22"/>
    </location>
</feature>
<dbReference type="GO" id="GO:0005886">
    <property type="term" value="C:plasma membrane"/>
    <property type="evidence" value="ECO:0007669"/>
    <property type="project" value="TreeGrafter"/>
</dbReference>
<keyword evidence="8" id="KW-1185">Reference proteome</keyword>
<feature type="transmembrane region" description="Helical" evidence="6">
    <location>
        <begin position="263"/>
        <end position="286"/>
    </location>
</feature>
<proteinExistence type="predicted"/>
<keyword evidence="2 6" id="KW-0812">Transmembrane</keyword>
<evidence type="ECO:0000256" key="4">
    <source>
        <dbReference type="ARBA" id="ARBA00023136"/>
    </source>
</evidence>
<accession>A0A9P6CCW1</accession>
<comment type="caution">
    <text evidence="7">The sequence shown here is derived from an EMBL/GenBank/DDBJ whole genome shotgun (WGS) entry which is preliminary data.</text>
</comment>
<comment type="subcellular location">
    <subcellularLocation>
        <location evidence="1">Membrane</location>
        <topology evidence="1">Multi-pass membrane protein</topology>
    </subcellularLocation>
</comment>
<dbReference type="InterPro" id="IPR036259">
    <property type="entry name" value="MFS_trans_sf"/>
</dbReference>
<dbReference type="OrthoDB" id="5376138at2759"/>
<dbReference type="AlphaFoldDB" id="A0A9P6CCW1"/>
<dbReference type="Pfam" id="PF07690">
    <property type="entry name" value="MFS_1"/>
    <property type="match status" value="1"/>
</dbReference>
<feature type="transmembrane region" description="Helical" evidence="6">
    <location>
        <begin position="105"/>
        <end position="123"/>
    </location>
</feature>
<protein>
    <submittedName>
        <fullName evidence="7">Major facilitator superfamily domain-containing protein</fullName>
    </submittedName>
</protein>
<dbReference type="Gene3D" id="1.20.1250.20">
    <property type="entry name" value="MFS general substrate transporter like domains"/>
    <property type="match status" value="1"/>
</dbReference>
<evidence type="ECO:0000256" key="1">
    <source>
        <dbReference type="ARBA" id="ARBA00004141"/>
    </source>
</evidence>
<feature type="transmembrane region" description="Helical" evidence="6">
    <location>
        <begin position="346"/>
        <end position="367"/>
    </location>
</feature>
<dbReference type="PANTHER" id="PTHR23502:SF134">
    <property type="entry name" value="MAJOR FACILITATOR SUPERFAMILY (MFS) PROFILE DOMAIN-CONTAINING PROTEIN-RELATED"/>
    <property type="match status" value="1"/>
</dbReference>
<sequence length="476" mass="53177">MTSHPESDVAHEEPSFDSGVHSKELLDDGKTVTVTFEENDSRNPMNFSQRRKWVMTVMGCSFTILVAASATSYPMGFPTMIPELNCTEYQATLGLSIEEFGRQPLYIVSTIVYMLMHLMMALAPNIQTVIVARLLQGAVGSTGATVVAGTITDLWATHEVGLPMAIFSTLGIAANGMGAVAAGWVDMDTRLGWRWIQWLHLIITGVYCILVPIILKETRASILLLKMADELRKKNPGVNYRVKAYEIKPSFRTLMWISCSRPIYLLCTEPIVISNSLWIGFAWGIFYCMIQSVPGLFETLYMFNNGAVGTVFATMVVGSVIGFFTNLCQERLYARNFSKRGPEGRLYLAFVAAFLFPVAMFIYAWTARPDVHWIAPVIGITIYMWATYTIYLAVFAYLADCYGVYASSALAGQSLSRNIMGAAFPLFTQVMFRNLTYKWANTLFACIAVLMIPIPYILFVYGPIIRGWSKFSQKLS</sequence>
<dbReference type="PANTHER" id="PTHR23502">
    <property type="entry name" value="MAJOR FACILITATOR SUPERFAMILY"/>
    <property type="match status" value="1"/>
</dbReference>
<dbReference type="InterPro" id="IPR011701">
    <property type="entry name" value="MFS"/>
</dbReference>
<dbReference type="FunFam" id="1.20.1250.20:FF:000082">
    <property type="entry name" value="MFS multidrug transporter, putative"/>
    <property type="match status" value="1"/>
</dbReference>
<dbReference type="EMBL" id="MU150289">
    <property type="protein sequence ID" value="KAF9461092.1"/>
    <property type="molecule type" value="Genomic_DNA"/>
</dbReference>
<feature type="transmembrane region" description="Helical" evidence="6">
    <location>
        <begin position="197"/>
        <end position="215"/>
    </location>
</feature>
<feature type="transmembrane region" description="Helical" evidence="6">
    <location>
        <begin position="442"/>
        <end position="464"/>
    </location>
</feature>
<feature type="transmembrane region" description="Helical" evidence="6">
    <location>
        <begin position="53"/>
        <end position="73"/>
    </location>
</feature>
<name>A0A9P6CCW1_9AGAR</name>